<reference evidence="11" key="1">
    <citation type="submission" date="2022-07" db="EMBL/GenBank/DDBJ databases">
        <title>Chromosome-level genome of Muraenolepis orangiensis.</title>
        <authorList>
            <person name="Kim J."/>
        </authorList>
    </citation>
    <scope>NUCLEOTIDE SEQUENCE</scope>
    <source>
        <strain evidence="11">KU_S4_2022</strain>
        <tissue evidence="11">Muscle</tissue>
    </source>
</reference>
<evidence type="ECO:0000256" key="9">
    <source>
        <dbReference type="SAM" id="MobiDB-lite"/>
    </source>
</evidence>
<sequence>MNSIRHNLSLHTRFIRVQNEGTGKSSWWMLNPEGGKMGKGPRRRAAAVDGCGKYLKTKGRIGRKRAGAMGPGRPHGQVQAQGPPPPSQELRGSPEHGSPAGKGHAFAMGVGGEEYDSTWTEIHSRTSSSASTMSGCLSPILAEAEANVPEEGGLSRSAASPRLYPSPGSTRSPALGAGSHCLPQLTDLTGAISLDEGGYPRPLQLKCGGGYPYAPGPKAEGSYPVAMGIYGQSPVGMLGQLHGPMQTIQENKAVGFRRPPPPPLRGYSENNALQSLLTGSPQYCGKDLPLVQGREGHGGHLMAPGSNGAQVAQQSHNQSRLHNHGQNRNQSHEHGHHGPLHDQNAGHHQTHNQAHKHHGNLDYSHGPPAAKPLPAHADYRPGHDHGDKPSSGPDASRIQRLGPPHGHPVNDPHSGLKGSGHYGARPHLPTPTCLPPNPAVVVDVPQDPCRLAASAPHPRWSAVSDPWHSHGYYHPHHHPHQPPHHHHPHQPHPHQPHHYPHPHPHPHPHHHHHHQAHQAGPGYQAHHQLVHGGRLGAAVSELELEAGPNGLDCDVESILLSDFMESTADGLDFAGFDGSLSHGVGVGMGMSLGAFACPPQAHSNQSWVPG</sequence>
<dbReference type="Gene3D" id="1.10.10.10">
    <property type="entry name" value="Winged helix-like DNA-binding domain superfamily/Winged helix DNA-binding domain"/>
    <property type="match status" value="1"/>
</dbReference>
<dbReference type="PROSITE" id="PS50039">
    <property type="entry name" value="FORK_HEAD_3"/>
    <property type="match status" value="1"/>
</dbReference>
<feature type="compositionally biased region" description="Polar residues" evidence="9">
    <location>
        <begin position="307"/>
        <end position="318"/>
    </location>
</feature>
<evidence type="ECO:0000256" key="6">
    <source>
        <dbReference type="ARBA" id="ARBA00023163"/>
    </source>
</evidence>
<evidence type="ECO:0000313" key="12">
    <source>
        <dbReference type="Proteomes" id="UP001148018"/>
    </source>
</evidence>
<evidence type="ECO:0000256" key="7">
    <source>
        <dbReference type="ARBA" id="ARBA00023242"/>
    </source>
</evidence>
<dbReference type="Pfam" id="PF16675">
    <property type="entry name" value="FOXO_KIX_bdg"/>
    <property type="match status" value="1"/>
</dbReference>
<feature type="compositionally biased region" description="Low complexity" evidence="9">
    <location>
        <begin position="517"/>
        <end position="526"/>
    </location>
</feature>
<dbReference type="InterPro" id="IPR001766">
    <property type="entry name" value="Fork_head_dom"/>
</dbReference>
<evidence type="ECO:0000256" key="3">
    <source>
        <dbReference type="ARBA" id="ARBA00022490"/>
    </source>
</evidence>
<dbReference type="Pfam" id="PF16676">
    <property type="entry name" value="FOXO-TAD"/>
    <property type="match status" value="1"/>
</dbReference>
<feature type="compositionally biased region" description="Basic residues" evidence="9">
    <location>
        <begin position="471"/>
        <end position="516"/>
    </location>
</feature>
<keyword evidence="7 8" id="KW-0539">Nucleus</keyword>
<proteinExistence type="predicted"/>
<dbReference type="OrthoDB" id="5954824at2759"/>
<dbReference type="PANTHER" id="PTHR45767:SF5">
    <property type="entry name" value="FORKHEAD BOX PROTEIN O6"/>
    <property type="match status" value="1"/>
</dbReference>
<evidence type="ECO:0000313" key="11">
    <source>
        <dbReference type="EMBL" id="KAJ3595834.1"/>
    </source>
</evidence>
<dbReference type="InterPro" id="IPR032067">
    <property type="entry name" value="FOXO-TAD"/>
</dbReference>
<dbReference type="EMBL" id="JANIIK010000110">
    <property type="protein sequence ID" value="KAJ3595834.1"/>
    <property type="molecule type" value="Genomic_DNA"/>
</dbReference>
<feature type="region of interest" description="Disordered" evidence="9">
    <location>
        <begin position="471"/>
        <end position="526"/>
    </location>
</feature>
<dbReference type="SUPFAM" id="SSF46785">
    <property type="entry name" value="Winged helix' DNA-binding domain"/>
    <property type="match status" value="1"/>
</dbReference>
<feature type="region of interest" description="Disordered" evidence="9">
    <location>
        <begin position="294"/>
        <end position="430"/>
    </location>
</feature>
<feature type="compositionally biased region" description="Basic and acidic residues" evidence="9">
    <location>
        <begin position="377"/>
        <end position="388"/>
    </location>
</feature>
<dbReference type="PANTHER" id="PTHR45767">
    <property type="entry name" value="FORKHEAD BOX PROTEIN O"/>
    <property type="match status" value="1"/>
</dbReference>
<accession>A0A9Q0DU20</accession>
<dbReference type="GO" id="GO:0000981">
    <property type="term" value="F:DNA-binding transcription factor activity, RNA polymerase II-specific"/>
    <property type="evidence" value="ECO:0007669"/>
    <property type="project" value="TreeGrafter"/>
</dbReference>
<feature type="region of interest" description="Disordered" evidence="9">
    <location>
        <begin position="59"/>
        <end position="108"/>
    </location>
</feature>
<evidence type="ECO:0000256" key="5">
    <source>
        <dbReference type="ARBA" id="ARBA00023125"/>
    </source>
</evidence>
<keyword evidence="3" id="KW-0963">Cytoplasm</keyword>
<dbReference type="AlphaFoldDB" id="A0A9Q0DU20"/>
<keyword evidence="12" id="KW-1185">Reference proteome</keyword>
<protein>
    <recommendedName>
        <fullName evidence="10">Fork-head domain-containing protein</fullName>
    </recommendedName>
</protein>
<dbReference type="Proteomes" id="UP001148018">
    <property type="component" value="Unassembled WGS sequence"/>
</dbReference>
<comment type="subcellular location">
    <subcellularLocation>
        <location evidence="2">Cytoplasm</location>
    </subcellularLocation>
    <subcellularLocation>
        <location evidence="1 8">Nucleus</location>
    </subcellularLocation>
</comment>
<feature type="domain" description="Fork-head" evidence="10">
    <location>
        <begin position="1"/>
        <end position="45"/>
    </location>
</feature>
<dbReference type="InterPro" id="IPR036390">
    <property type="entry name" value="WH_DNA-bd_sf"/>
</dbReference>
<dbReference type="GO" id="GO:0000978">
    <property type="term" value="F:RNA polymerase II cis-regulatory region sequence-specific DNA binding"/>
    <property type="evidence" value="ECO:0007669"/>
    <property type="project" value="TreeGrafter"/>
</dbReference>
<feature type="region of interest" description="Disordered" evidence="9">
    <location>
        <begin position="147"/>
        <end position="178"/>
    </location>
</feature>
<dbReference type="InterPro" id="IPR032068">
    <property type="entry name" value="FOXO_KIX-bd"/>
</dbReference>
<comment type="caution">
    <text evidence="11">The sequence shown here is derived from an EMBL/GenBank/DDBJ whole genome shotgun (WGS) entry which is preliminary data.</text>
</comment>
<dbReference type="InterPro" id="IPR036388">
    <property type="entry name" value="WH-like_DNA-bd_sf"/>
</dbReference>
<name>A0A9Q0DU20_9TELE</name>
<evidence type="ECO:0000259" key="10">
    <source>
        <dbReference type="PROSITE" id="PS50039"/>
    </source>
</evidence>
<dbReference type="GO" id="GO:0005634">
    <property type="term" value="C:nucleus"/>
    <property type="evidence" value="ECO:0007669"/>
    <property type="project" value="UniProtKB-SubCell"/>
</dbReference>
<feature type="compositionally biased region" description="Basic residues" evidence="9">
    <location>
        <begin position="348"/>
        <end position="358"/>
    </location>
</feature>
<keyword evidence="4" id="KW-0805">Transcription regulation</keyword>
<keyword evidence="5 8" id="KW-0238">DNA-binding</keyword>
<feature type="DNA-binding region" description="Fork-head" evidence="8">
    <location>
        <begin position="1"/>
        <end position="45"/>
    </location>
</feature>
<organism evidence="11 12">
    <name type="scientific">Muraenolepis orangiensis</name>
    <name type="common">Patagonian moray cod</name>
    <dbReference type="NCBI Taxonomy" id="630683"/>
    <lineage>
        <taxon>Eukaryota</taxon>
        <taxon>Metazoa</taxon>
        <taxon>Chordata</taxon>
        <taxon>Craniata</taxon>
        <taxon>Vertebrata</taxon>
        <taxon>Euteleostomi</taxon>
        <taxon>Actinopterygii</taxon>
        <taxon>Neopterygii</taxon>
        <taxon>Teleostei</taxon>
        <taxon>Neoteleostei</taxon>
        <taxon>Acanthomorphata</taxon>
        <taxon>Zeiogadaria</taxon>
        <taxon>Gadariae</taxon>
        <taxon>Gadiformes</taxon>
        <taxon>Muraenolepidoidei</taxon>
        <taxon>Muraenolepididae</taxon>
        <taxon>Muraenolepis</taxon>
    </lineage>
</organism>
<keyword evidence="6" id="KW-0804">Transcription</keyword>
<evidence type="ECO:0000256" key="8">
    <source>
        <dbReference type="PROSITE-ProRule" id="PRU00089"/>
    </source>
</evidence>
<dbReference type="Pfam" id="PF00250">
    <property type="entry name" value="Forkhead"/>
    <property type="match status" value="1"/>
</dbReference>
<gene>
    <name evidence="11" type="ORF">NHX12_002248</name>
</gene>
<evidence type="ECO:0000256" key="1">
    <source>
        <dbReference type="ARBA" id="ARBA00004123"/>
    </source>
</evidence>
<evidence type="ECO:0000256" key="2">
    <source>
        <dbReference type="ARBA" id="ARBA00004496"/>
    </source>
</evidence>
<evidence type="ECO:0000256" key="4">
    <source>
        <dbReference type="ARBA" id="ARBA00023015"/>
    </source>
</evidence>
<dbReference type="GO" id="GO:0005737">
    <property type="term" value="C:cytoplasm"/>
    <property type="evidence" value="ECO:0007669"/>
    <property type="project" value="UniProtKB-SubCell"/>
</dbReference>